<name>A0AAD7PXX7_QUISA</name>
<feature type="compositionally biased region" description="Basic and acidic residues" evidence="1">
    <location>
        <begin position="68"/>
        <end position="122"/>
    </location>
</feature>
<keyword evidence="3" id="KW-1185">Reference proteome</keyword>
<dbReference type="Proteomes" id="UP001163823">
    <property type="component" value="Chromosome 4"/>
</dbReference>
<sequence>MKRARGTSYMYYYEGLGKKLSVPEGAEENSSKPRMYAKTRKQAFKEKRNQGLCSFPDQKAMVGNKGDSLGKEKEVKVEIEKGGEETEGIEEKKEKVENVEDGKVAGKEKDEKGKGLVDERNQEQVGENDDEQWKWEDWGWGEWNYEDEQIWREWVWNPYWETMNGMSLMGSETGDNEQLVDPWDINDIWNFSTDIKAETPNTETTSEKKM</sequence>
<evidence type="ECO:0000256" key="1">
    <source>
        <dbReference type="SAM" id="MobiDB-lite"/>
    </source>
</evidence>
<dbReference type="EMBL" id="JARAOO010000004">
    <property type="protein sequence ID" value="KAJ7971219.1"/>
    <property type="molecule type" value="Genomic_DNA"/>
</dbReference>
<evidence type="ECO:0000313" key="2">
    <source>
        <dbReference type="EMBL" id="KAJ7971219.1"/>
    </source>
</evidence>
<gene>
    <name evidence="2" type="ORF">O6P43_009284</name>
</gene>
<dbReference type="AlphaFoldDB" id="A0AAD7PXX7"/>
<feature type="region of interest" description="Disordered" evidence="1">
    <location>
        <begin position="56"/>
        <end position="133"/>
    </location>
</feature>
<evidence type="ECO:0000313" key="3">
    <source>
        <dbReference type="Proteomes" id="UP001163823"/>
    </source>
</evidence>
<comment type="caution">
    <text evidence="2">The sequence shown here is derived from an EMBL/GenBank/DDBJ whole genome shotgun (WGS) entry which is preliminary data.</text>
</comment>
<dbReference type="KEGG" id="qsa:O6P43_009284"/>
<protein>
    <submittedName>
        <fullName evidence="2">Uncharacterized protein</fullName>
    </submittedName>
</protein>
<proteinExistence type="predicted"/>
<reference evidence="2" key="1">
    <citation type="journal article" date="2023" name="Science">
        <title>Elucidation of the pathway for biosynthesis of saponin adjuvants from the soapbark tree.</title>
        <authorList>
            <person name="Reed J."/>
            <person name="Orme A."/>
            <person name="El-Demerdash A."/>
            <person name="Owen C."/>
            <person name="Martin L.B.B."/>
            <person name="Misra R.C."/>
            <person name="Kikuchi S."/>
            <person name="Rejzek M."/>
            <person name="Martin A.C."/>
            <person name="Harkess A."/>
            <person name="Leebens-Mack J."/>
            <person name="Louveau T."/>
            <person name="Stephenson M.J."/>
            <person name="Osbourn A."/>
        </authorList>
    </citation>
    <scope>NUCLEOTIDE SEQUENCE</scope>
    <source>
        <strain evidence="2">S10</strain>
    </source>
</reference>
<accession>A0AAD7PXX7</accession>
<organism evidence="2 3">
    <name type="scientific">Quillaja saponaria</name>
    <name type="common">Soap bark tree</name>
    <dbReference type="NCBI Taxonomy" id="32244"/>
    <lineage>
        <taxon>Eukaryota</taxon>
        <taxon>Viridiplantae</taxon>
        <taxon>Streptophyta</taxon>
        <taxon>Embryophyta</taxon>
        <taxon>Tracheophyta</taxon>
        <taxon>Spermatophyta</taxon>
        <taxon>Magnoliopsida</taxon>
        <taxon>eudicotyledons</taxon>
        <taxon>Gunneridae</taxon>
        <taxon>Pentapetalae</taxon>
        <taxon>rosids</taxon>
        <taxon>fabids</taxon>
        <taxon>Fabales</taxon>
        <taxon>Quillajaceae</taxon>
        <taxon>Quillaja</taxon>
    </lineage>
</organism>